<keyword evidence="3" id="KW-1185">Reference proteome</keyword>
<accession>A0A845MFS1</accession>
<feature type="transmembrane region" description="Helical" evidence="1">
    <location>
        <begin position="73"/>
        <end position="92"/>
    </location>
</feature>
<name>A0A845MFS1_9PROT</name>
<dbReference type="EMBL" id="WTVA01000003">
    <property type="protein sequence ID" value="MZR22166.1"/>
    <property type="molecule type" value="Genomic_DNA"/>
</dbReference>
<evidence type="ECO:0000313" key="2">
    <source>
        <dbReference type="EMBL" id="MZR22166.1"/>
    </source>
</evidence>
<sequence length="192" mass="21113">MRKLVTVLLMVLMLWTPIRMASASGDGGGIVILNTVSAFTKPTTFVTIVLLSYAIVVNLFGPQILTLPPALRARAILALTTEFTVTFFQYVFAHSIRYFLFALTFPQFYYERSPSANPATPEQAQEGLWTASNPDVKAKAAAAAAEKEKQDLINKAVQAALRDPEVAKNYLDYATPDVKAAVTKALADRHRF</sequence>
<organism evidence="2 3">
    <name type="scientific">Sneathiella chungangensis</name>
    <dbReference type="NCBI Taxonomy" id="1418234"/>
    <lineage>
        <taxon>Bacteria</taxon>
        <taxon>Pseudomonadati</taxon>
        <taxon>Pseudomonadota</taxon>
        <taxon>Alphaproteobacteria</taxon>
        <taxon>Sneathiellales</taxon>
        <taxon>Sneathiellaceae</taxon>
        <taxon>Sneathiella</taxon>
    </lineage>
</organism>
<evidence type="ECO:0000256" key="1">
    <source>
        <dbReference type="SAM" id="Phobius"/>
    </source>
</evidence>
<dbReference type="AlphaFoldDB" id="A0A845MFS1"/>
<dbReference type="RefSeq" id="WP_161338626.1">
    <property type="nucleotide sequence ID" value="NZ_JBHSDG010000005.1"/>
</dbReference>
<comment type="caution">
    <text evidence="2">The sequence shown here is derived from an EMBL/GenBank/DDBJ whole genome shotgun (WGS) entry which is preliminary data.</text>
</comment>
<dbReference type="Proteomes" id="UP000445696">
    <property type="component" value="Unassembled WGS sequence"/>
</dbReference>
<protein>
    <submittedName>
        <fullName evidence="2">Uncharacterized protein</fullName>
    </submittedName>
</protein>
<reference evidence="2 3" key="1">
    <citation type="journal article" date="2014" name="Int. J. Syst. Evol. Microbiol.">
        <title>Sneathiella chungangensis sp. nov., isolated from a marine sand, and emended description of the genus Sneathiella.</title>
        <authorList>
            <person name="Siamphan C."/>
            <person name="Kim H."/>
            <person name="Lee J.S."/>
            <person name="Kim W."/>
        </authorList>
    </citation>
    <scope>NUCLEOTIDE SEQUENCE [LARGE SCALE GENOMIC DNA]</scope>
    <source>
        <strain evidence="2 3">KCTC 32476</strain>
    </source>
</reference>
<keyword evidence="1" id="KW-1133">Transmembrane helix</keyword>
<keyword evidence="1" id="KW-0812">Transmembrane</keyword>
<proteinExistence type="predicted"/>
<evidence type="ECO:0000313" key="3">
    <source>
        <dbReference type="Proteomes" id="UP000445696"/>
    </source>
</evidence>
<feature type="transmembrane region" description="Helical" evidence="1">
    <location>
        <begin position="39"/>
        <end position="61"/>
    </location>
</feature>
<keyword evidence="1" id="KW-0472">Membrane</keyword>
<gene>
    <name evidence="2" type="ORF">GQF03_07475</name>
</gene>